<evidence type="ECO:0000256" key="6">
    <source>
        <dbReference type="ARBA" id="ARBA00022695"/>
    </source>
</evidence>
<evidence type="ECO:0000256" key="3">
    <source>
        <dbReference type="ARBA" id="ARBA00020399"/>
    </source>
</evidence>
<evidence type="ECO:0000256" key="4">
    <source>
        <dbReference type="ARBA" id="ARBA00022634"/>
    </source>
</evidence>
<dbReference type="GO" id="GO:0017125">
    <property type="term" value="F:deoxycytidyl transferase activity"/>
    <property type="evidence" value="ECO:0007669"/>
    <property type="project" value="TreeGrafter"/>
</dbReference>
<dbReference type="Gene3D" id="3.40.1170.60">
    <property type="match status" value="1"/>
</dbReference>
<dbReference type="SUPFAM" id="SSF56672">
    <property type="entry name" value="DNA/RNA polymerases"/>
    <property type="match status" value="1"/>
</dbReference>
<comment type="subcellular location">
    <subcellularLocation>
        <location evidence="1">Nucleus</location>
    </subcellularLocation>
</comment>
<keyword evidence="9" id="KW-0460">Magnesium</keyword>
<organism evidence="15 16">
    <name type="scientific">Lepeophtheirus salmonis</name>
    <name type="common">Salmon louse</name>
    <name type="synonym">Caligus salmonis</name>
    <dbReference type="NCBI Taxonomy" id="72036"/>
    <lineage>
        <taxon>Eukaryota</taxon>
        <taxon>Metazoa</taxon>
        <taxon>Ecdysozoa</taxon>
        <taxon>Arthropoda</taxon>
        <taxon>Crustacea</taxon>
        <taxon>Multicrustacea</taxon>
        <taxon>Hexanauplia</taxon>
        <taxon>Copepoda</taxon>
        <taxon>Siphonostomatoida</taxon>
        <taxon>Caligidae</taxon>
        <taxon>Lepeophtheirus</taxon>
    </lineage>
</organism>
<dbReference type="GO" id="GO:0006281">
    <property type="term" value="P:DNA repair"/>
    <property type="evidence" value="ECO:0007669"/>
    <property type="project" value="UniProtKB-KW"/>
</dbReference>
<evidence type="ECO:0000256" key="9">
    <source>
        <dbReference type="ARBA" id="ARBA00022842"/>
    </source>
</evidence>
<keyword evidence="12" id="KW-0539">Nucleus</keyword>
<feature type="domain" description="UmuC" evidence="14">
    <location>
        <begin position="29"/>
        <end position="149"/>
    </location>
</feature>
<evidence type="ECO:0000313" key="15">
    <source>
        <dbReference type="EMBL" id="CAF2751077.1"/>
    </source>
</evidence>
<dbReference type="Gene3D" id="3.30.1490.100">
    <property type="entry name" value="DNA polymerase, Y-family, little finger domain"/>
    <property type="match status" value="1"/>
</dbReference>
<keyword evidence="4" id="KW-0237">DNA synthesis</keyword>
<dbReference type="Gene3D" id="3.30.70.270">
    <property type="match status" value="2"/>
</dbReference>
<dbReference type="SUPFAM" id="SSF100879">
    <property type="entry name" value="Lesion bypass DNA polymerase (Y-family), little finger domain"/>
    <property type="match status" value="1"/>
</dbReference>
<evidence type="ECO:0000256" key="2">
    <source>
        <dbReference type="ARBA" id="ARBA00010945"/>
    </source>
</evidence>
<keyword evidence="6 15" id="KW-0548">Nucleotidyltransferase</keyword>
<evidence type="ECO:0000259" key="14">
    <source>
        <dbReference type="PROSITE" id="PS50173"/>
    </source>
</evidence>
<dbReference type="PANTHER" id="PTHR45990:SF1">
    <property type="entry name" value="DNA REPAIR PROTEIN REV1"/>
    <property type="match status" value="1"/>
</dbReference>
<evidence type="ECO:0000256" key="11">
    <source>
        <dbReference type="ARBA" id="ARBA00023204"/>
    </source>
</evidence>
<evidence type="ECO:0000256" key="7">
    <source>
        <dbReference type="ARBA" id="ARBA00022723"/>
    </source>
</evidence>
<dbReference type="Pfam" id="PF11799">
    <property type="entry name" value="IMS_C"/>
    <property type="match status" value="1"/>
</dbReference>
<feature type="region of interest" description="Disordered" evidence="13">
    <location>
        <begin position="484"/>
        <end position="513"/>
    </location>
</feature>
<evidence type="ECO:0000256" key="8">
    <source>
        <dbReference type="ARBA" id="ARBA00022763"/>
    </source>
</evidence>
<proteinExistence type="inferred from homology"/>
<dbReference type="FunFam" id="3.30.1490.100:FF:000001">
    <property type="entry name" value="DNA repair protein REV1"/>
    <property type="match status" value="1"/>
</dbReference>
<dbReference type="GO" id="GO:0005634">
    <property type="term" value="C:nucleus"/>
    <property type="evidence" value="ECO:0007669"/>
    <property type="project" value="UniProtKB-SubCell"/>
</dbReference>
<name>A0A7R8CB88_LEPSM</name>
<dbReference type="InterPro" id="IPR001126">
    <property type="entry name" value="UmuC"/>
</dbReference>
<dbReference type="OrthoDB" id="427711at2759"/>
<dbReference type="GO" id="GO:0003887">
    <property type="term" value="F:DNA-directed DNA polymerase activity"/>
    <property type="evidence" value="ECO:0007669"/>
    <property type="project" value="TreeGrafter"/>
</dbReference>
<evidence type="ECO:0000256" key="13">
    <source>
        <dbReference type="SAM" id="MobiDB-lite"/>
    </source>
</evidence>
<dbReference type="GO" id="GO:0046872">
    <property type="term" value="F:metal ion binding"/>
    <property type="evidence" value="ECO:0007669"/>
    <property type="project" value="UniProtKB-KW"/>
</dbReference>
<accession>A0A7R8CB88</accession>
<evidence type="ECO:0000256" key="12">
    <source>
        <dbReference type="ARBA" id="ARBA00023242"/>
    </source>
</evidence>
<dbReference type="Pfam" id="PF00817">
    <property type="entry name" value="IMS"/>
    <property type="match status" value="1"/>
</dbReference>
<keyword evidence="11" id="KW-0234">DNA repair</keyword>
<dbReference type="InterPro" id="IPR036775">
    <property type="entry name" value="DNA_pol_Y-fam_lit_finger_sf"/>
</dbReference>
<dbReference type="PANTHER" id="PTHR45990">
    <property type="entry name" value="DNA REPAIR PROTEIN REV1"/>
    <property type="match status" value="1"/>
</dbReference>
<dbReference type="GO" id="GO:0042276">
    <property type="term" value="P:error-prone translesion synthesis"/>
    <property type="evidence" value="ECO:0007669"/>
    <property type="project" value="TreeGrafter"/>
</dbReference>
<keyword evidence="7" id="KW-0479">Metal-binding</keyword>
<evidence type="ECO:0000256" key="1">
    <source>
        <dbReference type="ARBA" id="ARBA00004123"/>
    </source>
</evidence>
<dbReference type="Proteomes" id="UP000675881">
    <property type="component" value="Chromosome 1"/>
</dbReference>
<dbReference type="PROSITE" id="PS50173">
    <property type="entry name" value="UMUC"/>
    <property type="match status" value="1"/>
</dbReference>
<keyword evidence="16" id="KW-1185">Reference proteome</keyword>
<feature type="region of interest" description="Disordered" evidence="13">
    <location>
        <begin position="381"/>
        <end position="411"/>
    </location>
</feature>
<dbReference type="GO" id="GO:0070987">
    <property type="term" value="P:error-free translesion synthesis"/>
    <property type="evidence" value="ECO:0007669"/>
    <property type="project" value="TreeGrafter"/>
</dbReference>
<comment type="similarity">
    <text evidence="2">Belongs to the DNA polymerase type-Y family.</text>
</comment>
<dbReference type="GO" id="GO:0003684">
    <property type="term" value="F:damaged DNA binding"/>
    <property type="evidence" value="ECO:0007669"/>
    <property type="project" value="InterPro"/>
</dbReference>
<dbReference type="InterPro" id="IPR043502">
    <property type="entry name" value="DNA/RNA_pol_sf"/>
</dbReference>
<reference evidence="15" key="1">
    <citation type="submission" date="2021-02" db="EMBL/GenBank/DDBJ databases">
        <authorList>
            <person name="Bekaert M."/>
        </authorList>
    </citation>
    <scope>NUCLEOTIDE SEQUENCE</scope>
    <source>
        <strain evidence="15">IoA-00</strain>
    </source>
</reference>
<keyword evidence="10" id="KW-0238">DNA-binding</keyword>
<evidence type="ECO:0000256" key="5">
    <source>
        <dbReference type="ARBA" id="ARBA00022679"/>
    </source>
</evidence>
<dbReference type="EMBL" id="HG994580">
    <property type="protein sequence ID" value="CAF2751077.1"/>
    <property type="molecule type" value="Genomic_DNA"/>
</dbReference>
<dbReference type="InterPro" id="IPR017961">
    <property type="entry name" value="DNA_pol_Y-fam_little_finger"/>
</dbReference>
<gene>
    <name evidence="15" type="ORF">LSAA_430</name>
</gene>
<evidence type="ECO:0000256" key="10">
    <source>
        <dbReference type="ARBA" id="ARBA00023125"/>
    </source>
</evidence>
<dbReference type="InterPro" id="IPR043128">
    <property type="entry name" value="Rev_trsase/Diguanyl_cyclase"/>
</dbReference>
<dbReference type="InterPro" id="IPR038401">
    <property type="entry name" value="Rev1_C_sf"/>
</dbReference>
<dbReference type="Gene3D" id="1.20.58.1280">
    <property type="entry name" value="DNA repair protein Rev1, C-terminal domain"/>
    <property type="match status" value="1"/>
</dbReference>
<feature type="compositionally biased region" description="Basic residues" evidence="13">
    <location>
        <begin position="493"/>
        <end position="507"/>
    </location>
</feature>
<evidence type="ECO:0000313" key="16">
    <source>
        <dbReference type="Proteomes" id="UP000675881"/>
    </source>
</evidence>
<keyword evidence="8" id="KW-0227">DNA damage</keyword>
<dbReference type="AlphaFoldDB" id="A0A7R8CB88"/>
<keyword evidence="5 15" id="KW-0808">Transferase</keyword>
<protein>
    <recommendedName>
        <fullName evidence="3">DNA repair protein REV1</fullName>
    </recommendedName>
</protein>
<sequence>MRDAKLDDLYPAREKLKSLKHRSSTEPVIMHIDMDCFFVSVGLLCNPVLKGEPVGVTHSKNGEGPSSSTTVNNSMSEIASCSYEARAAGVKNGMFVGDAMKLCPNIKFIPYDFDAYVKVATKLYEIVANYTLNIQAVSCDEMLVDLKDIQADPIEFAEVLRKELQGMQKPNGVFRISSDEREIAEFMKSVSLSDLSGVEVRAKLTLQDLQKEFGTKTGKNIYNGVRGVTDVTISYGHERKSVSAEVNYGIRFQEEAEAYDFLERLSKEVSIRCRNLNILGGRSITLKLMIRADGASKETSKYMGHGICDNKSRTSTLSMATREKSVILREVKCLLKKMDVVVSDIRGVGIQIGKLDQKNSDSLAGSTSVLMSFINKVNPLDTSSSSKELSINQQSPSKNCNPSYPNSKELSNDLSLSMSQIDQNVFKSLPEDIKMEIELQMKIKKNQDVLAQLPQELLEEVKNTYGSGPSTRNSSKTADNAFKVLMSPSKSKSPLKKKSPVKRRGRKPTVVSPKKTTLRRKVFSVDLMKKEDSCNVEVVRQNGRLEFSSPPPPSDADLNGVRDLEGIRELIFEWIRSSDSPTQDDIETVSSFFFIKLSESEYDFVRSLLLQLRRLTSIKDEDSPWRSFYLNLYEKIKCLFCKTPTRIKKKKNNFNMKISLSICYWILWVSFASTQEDDLNEDILHRFNKWLLDNPPREETKENHRFPFNHESQILDQYNNARILQKGMIMDPAGCKGNDNCLPPRIQRQYYDNTRSKNGASLSSGSRFLFQKTSSHPKGEEINPFVHPP</sequence>